<dbReference type="Gene3D" id="3.40.50.10190">
    <property type="entry name" value="BRCT domain"/>
    <property type="match status" value="1"/>
</dbReference>
<organism evidence="3 4">
    <name type="scientific">Calocera viscosa (strain TUFC12733)</name>
    <dbReference type="NCBI Taxonomy" id="1330018"/>
    <lineage>
        <taxon>Eukaryota</taxon>
        <taxon>Fungi</taxon>
        <taxon>Dikarya</taxon>
        <taxon>Basidiomycota</taxon>
        <taxon>Agaricomycotina</taxon>
        <taxon>Dacrymycetes</taxon>
        <taxon>Dacrymycetales</taxon>
        <taxon>Dacrymycetaceae</taxon>
        <taxon>Calocera</taxon>
    </lineage>
</organism>
<sequence>MTPLSNTNRRTGMKIVLPHWLDDSFKAVQLVPTRMYEFPNPLLLAPAGSHNTASWKASEKHSQLFKSVNYAKPDQDRSKPRQNELFGNQRVRLSDSLPLSAQRREAVEARIRDAGGRIVENDGHEFYSKKIFGTLQWLERTVTNYTGPARDYVELLIKTLGAKFTPTTSGSTTLVVACYRNPNEPVSAKMHAKRSGQCQCQWRKVEVRIPKEEQADSESETEVEASPVKSGKSALSTTSAQSTPTRNVNGKATVTDADVDMNEEEVQQPEDEDEVD</sequence>
<evidence type="ECO:0000256" key="1">
    <source>
        <dbReference type="SAM" id="MobiDB-lite"/>
    </source>
</evidence>
<dbReference type="OrthoDB" id="342264at2759"/>
<dbReference type="InterPro" id="IPR036420">
    <property type="entry name" value="BRCT_dom_sf"/>
</dbReference>
<protein>
    <recommendedName>
        <fullName evidence="2">BRCT domain-containing protein</fullName>
    </recommendedName>
</protein>
<proteinExistence type="predicted"/>
<dbReference type="InterPro" id="IPR001357">
    <property type="entry name" value="BRCT_dom"/>
</dbReference>
<gene>
    <name evidence="3" type="ORF">CALVIDRAFT_568336</name>
</gene>
<feature type="compositionally biased region" description="Acidic residues" evidence="1">
    <location>
        <begin position="257"/>
        <end position="276"/>
    </location>
</feature>
<dbReference type="PANTHER" id="PTHR47667:SF1">
    <property type="entry name" value="REGULATOR OF TY1 TRANSPOSITION PROTEIN 107"/>
    <property type="match status" value="1"/>
</dbReference>
<dbReference type="Pfam" id="PF12738">
    <property type="entry name" value="PTCB-BRCT"/>
    <property type="match status" value="1"/>
</dbReference>
<evidence type="ECO:0000259" key="2">
    <source>
        <dbReference type="Pfam" id="PF12738"/>
    </source>
</evidence>
<dbReference type="STRING" id="1330018.A0A167H6T8"/>
<dbReference type="Proteomes" id="UP000076738">
    <property type="component" value="Unassembled WGS sequence"/>
</dbReference>
<name>A0A167H6T8_CALVF</name>
<dbReference type="EMBL" id="KV417325">
    <property type="protein sequence ID" value="KZO91300.1"/>
    <property type="molecule type" value="Genomic_DNA"/>
</dbReference>
<dbReference type="SUPFAM" id="SSF52113">
    <property type="entry name" value="BRCT domain"/>
    <property type="match status" value="2"/>
</dbReference>
<feature type="region of interest" description="Disordered" evidence="1">
    <location>
        <begin position="211"/>
        <end position="276"/>
    </location>
</feature>
<evidence type="ECO:0000313" key="4">
    <source>
        <dbReference type="Proteomes" id="UP000076738"/>
    </source>
</evidence>
<evidence type="ECO:0000313" key="3">
    <source>
        <dbReference type="EMBL" id="KZO91300.1"/>
    </source>
</evidence>
<dbReference type="InterPro" id="IPR053036">
    <property type="entry name" value="CellCycle_DNARepair_Reg"/>
</dbReference>
<feature type="domain" description="BRCT" evidence="2">
    <location>
        <begin position="141"/>
        <end position="177"/>
    </location>
</feature>
<keyword evidence="4" id="KW-1185">Reference proteome</keyword>
<accession>A0A167H6T8</accession>
<reference evidence="3 4" key="1">
    <citation type="journal article" date="2016" name="Mol. Biol. Evol.">
        <title>Comparative Genomics of Early-Diverging Mushroom-Forming Fungi Provides Insights into the Origins of Lignocellulose Decay Capabilities.</title>
        <authorList>
            <person name="Nagy L.G."/>
            <person name="Riley R."/>
            <person name="Tritt A."/>
            <person name="Adam C."/>
            <person name="Daum C."/>
            <person name="Floudas D."/>
            <person name="Sun H."/>
            <person name="Yadav J.S."/>
            <person name="Pangilinan J."/>
            <person name="Larsson K.H."/>
            <person name="Matsuura K."/>
            <person name="Barry K."/>
            <person name="Labutti K."/>
            <person name="Kuo R."/>
            <person name="Ohm R.A."/>
            <person name="Bhattacharya S.S."/>
            <person name="Shirouzu T."/>
            <person name="Yoshinaga Y."/>
            <person name="Martin F.M."/>
            <person name="Grigoriev I.V."/>
            <person name="Hibbett D.S."/>
        </authorList>
    </citation>
    <scope>NUCLEOTIDE SEQUENCE [LARGE SCALE GENOMIC DNA]</scope>
    <source>
        <strain evidence="3 4">TUFC12733</strain>
    </source>
</reference>
<feature type="compositionally biased region" description="Polar residues" evidence="1">
    <location>
        <begin position="233"/>
        <end position="252"/>
    </location>
</feature>
<dbReference type="AlphaFoldDB" id="A0A167H6T8"/>
<dbReference type="PANTHER" id="PTHR47667">
    <property type="entry name" value="REGULATOR OF TY1 TRANSPOSITION PROTEIN 107"/>
    <property type="match status" value="1"/>
</dbReference>